<evidence type="ECO:0000256" key="1">
    <source>
        <dbReference type="SAM" id="MobiDB-lite"/>
    </source>
</evidence>
<dbReference type="Pfam" id="PF10551">
    <property type="entry name" value="MULE"/>
    <property type="match status" value="1"/>
</dbReference>
<dbReference type="OrthoDB" id="1746950at2759"/>
<dbReference type="Pfam" id="PF03108">
    <property type="entry name" value="DBD_Tnp_Mut"/>
    <property type="match status" value="1"/>
</dbReference>
<evidence type="ECO:0000313" key="5">
    <source>
        <dbReference type="Proteomes" id="UP001153555"/>
    </source>
</evidence>
<gene>
    <name evidence="4" type="ORF">SHERM_09557</name>
</gene>
<feature type="domain" description="MULE transposase" evidence="3">
    <location>
        <begin position="351"/>
        <end position="399"/>
    </location>
</feature>
<evidence type="ECO:0000259" key="2">
    <source>
        <dbReference type="Pfam" id="PF03108"/>
    </source>
</evidence>
<dbReference type="EMBL" id="CACSLK010000984">
    <property type="protein sequence ID" value="CAA0806673.1"/>
    <property type="molecule type" value="Genomic_DNA"/>
</dbReference>
<name>A0A9N7MHY7_STRHE</name>
<keyword evidence="5" id="KW-1185">Reference proteome</keyword>
<evidence type="ECO:0000313" key="4">
    <source>
        <dbReference type="EMBL" id="CAA0806673.1"/>
    </source>
</evidence>
<dbReference type="AlphaFoldDB" id="A0A9N7MHY7"/>
<dbReference type="InterPro" id="IPR018289">
    <property type="entry name" value="MULE_transposase_dom"/>
</dbReference>
<feature type="region of interest" description="Disordered" evidence="1">
    <location>
        <begin position="1"/>
        <end position="71"/>
    </location>
</feature>
<comment type="caution">
    <text evidence="4">The sequence shown here is derived from an EMBL/GenBank/DDBJ whole genome shotgun (WGS) entry which is preliminary data.</text>
</comment>
<feature type="non-terminal residue" evidence="4">
    <location>
        <position position="421"/>
    </location>
</feature>
<protein>
    <recommendedName>
        <fullName evidence="6">Transposase</fullName>
    </recommendedName>
</protein>
<evidence type="ECO:0000259" key="3">
    <source>
        <dbReference type="Pfam" id="PF10551"/>
    </source>
</evidence>
<feature type="domain" description="Transposase MuDR plant" evidence="2">
    <location>
        <begin position="161"/>
        <end position="217"/>
    </location>
</feature>
<accession>A0A9N7MHY7</accession>
<sequence length="421" mass="47142">NPDDVGLVAESQKEVGDCEVGSGSGGLGTESQKDVGDCEVESGSGDDSEDEDYFPVDESSSDDELSVDDLASDDDGEYLEARQNLKKQKNGILEDDGECADNIKSKIAIDMDSEDSGFVDCALASENSGSVLDLDEDGNCIGRRKMVTYDPNCDHSTLEFMLGMRFISIEELKKAVRNVAIFQGRDIKFLKTSKKQLRVKCVDGCPWTLYASAVMKEGSVAIKQFNKEHKCHRNIHTRQVTSEWLAEVFLEKFRKNPNMSITQMEEAISEKYAVQPTKWKLYRGKWRALEMLRGSVVGHYASLRSYMAELLRVDRDGRFEFLLGEETTFRGFYVGFSALRKGFISGCRPILGFDGCFLKTFIGGALLCATAKDGNNQIYPVAWAVVEAENEEFWRWFLSILFTELGINDGLGYTFMSDQQK</sequence>
<dbReference type="Proteomes" id="UP001153555">
    <property type="component" value="Unassembled WGS sequence"/>
</dbReference>
<reference evidence="4" key="1">
    <citation type="submission" date="2019-12" db="EMBL/GenBank/DDBJ databases">
        <authorList>
            <person name="Scholes J."/>
        </authorList>
    </citation>
    <scope>NUCLEOTIDE SEQUENCE</scope>
</reference>
<evidence type="ECO:0008006" key="6">
    <source>
        <dbReference type="Google" id="ProtNLM"/>
    </source>
</evidence>
<organism evidence="4 5">
    <name type="scientific">Striga hermonthica</name>
    <name type="common">Purple witchweed</name>
    <name type="synonym">Buchnera hermonthica</name>
    <dbReference type="NCBI Taxonomy" id="68872"/>
    <lineage>
        <taxon>Eukaryota</taxon>
        <taxon>Viridiplantae</taxon>
        <taxon>Streptophyta</taxon>
        <taxon>Embryophyta</taxon>
        <taxon>Tracheophyta</taxon>
        <taxon>Spermatophyta</taxon>
        <taxon>Magnoliopsida</taxon>
        <taxon>eudicotyledons</taxon>
        <taxon>Gunneridae</taxon>
        <taxon>Pentapetalae</taxon>
        <taxon>asterids</taxon>
        <taxon>lamiids</taxon>
        <taxon>Lamiales</taxon>
        <taxon>Orobanchaceae</taxon>
        <taxon>Buchnereae</taxon>
        <taxon>Striga</taxon>
    </lineage>
</organism>
<dbReference type="PANTHER" id="PTHR31973">
    <property type="entry name" value="POLYPROTEIN, PUTATIVE-RELATED"/>
    <property type="match status" value="1"/>
</dbReference>
<proteinExistence type="predicted"/>
<feature type="non-terminal residue" evidence="4">
    <location>
        <position position="1"/>
    </location>
</feature>
<feature type="compositionally biased region" description="Acidic residues" evidence="1">
    <location>
        <begin position="37"/>
        <end position="71"/>
    </location>
</feature>
<dbReference type="PANTHER" id="PTHR31973:SF187">
    <property type="entry name" value="MUTATOR TRANSPOSASE MUDRA PROTEIN"/>
    <property type="match status" value="1"/>
</dbReference>
<dbReference type="InterPro" id="IPR004332">
    <property type="entry name" value="Transposase_MuDR"/>
</dbReference>